<dbReference type="InterPro" id="IPR016024">
    <property type="entry name" value="ARM-type_fold"/>
</dbReference>
<proteinExistence type="predicted"/>
<sequence>MAEYGLKRYFNGECAHRITNLLQNQLPDLDGEEFAAAVNSRIQGLELKDRVMVIAEELRRRLPDHYVTAVGVLVDSLGDELREDQGMFTDSWFLMPVARYVEEYGTQYPHESLDAIEEITKRHTGEYAIRPYLRQWQELTMARVDRWSRSSSHNVRRLASEGIRPRLPWASRFKPFVDDPEPVVQVIDRLIDDPSLYVRTSVANNLNDISKDHPRYAVSTAARWLASSDNSSRTQWIVTKGLRTLIKKGDPAALKVVEAEPDPYVSVQEIDVEPLRPAIGERAEIRVIVANKGTVARDVIVDYQIHFRRSDGTLRPTTFKLGRVTVQAGGTALVRKYHAFKSVKTRTLHPGRHGLVAQANGSRSRRIGFDLLEARGA</sequence>
<evidence type="ECO:0008006" key="3">
    <source>
        <dbReference type="Google" id="ProtNLM"/>
    </source>
</evidence>
<keyword evidence="2" id="KW-1185">Reference proteome</keyword>
<accession>J0WQM1</accession>
<dbReference type="RefSeq" id="WP_008732913.1">
    <property type="nucleotide sequence ID" value="NZ_AKFT01000186.1"/>
</dbReference>
<organism evidence="1 2">
    <name type="scientific">Actinomyces massiliensis F0489</name>
    <dbReference type="NCBI Taxonomy" id="1125718"/>
    <lineage>
        <taxon>Bacteria</taxon>
        <taxon>Bacillati</taxon>
        <taxon>Actinomycetota</taxon>
        <taxon>Actinomycetes</taxon>
        <taxon>Actinomycetales</taxon>
        <taxon>Actinomycetaceae</taxon>
        <taxon>Actinomyces</taxon>
    </lineage>
</organism>
<dbReference type="Gene3D" id="1.25.40.290">
    <property type="entry name" value="ARM repeat domains"/>
    <property type="match status" value="1"/>
</dbReference>
<dbReference type="Proteomes" id="UP000002941">
    <property type="component" value="Unassembled WGS sequence"/>
</dbReference>
<evidence type="ECO:0000313" key="2">
    <source>
        <dbReference type="Proteomes" id="UP000002941"/>
    </source>
</evidence>
<comment type="caution">
    <text evidence="1">The sequence shown here is derived from an EMBL/GenBank/DDBJ whole genome shotgun (WGS) entry which is preliminary data.</text>
</comment>
<name>J0WQM1_9ACTO</name>
<dbReference type="AlphaFoldDB" id="J0WQM1"/>
<evidence type="ECO:0000313" key="1">
    <source>
        <dbReference type="EMBL" id="EJF38696.1"/>
    </source>
</evidence>
<dbReference type="eggNOG" id="COG4335">
    <property type="taxonomic scope" value="Bacteria"/>
</dbReference>
<gene>
    <name evidence="1" type="ORF">HMPREF1318_1032</name>
</gene>
<dbReference type="OrthoDB" id="9797162at2"/>
<reference evidence="1 2" key="1">
    <citation type="submission" date="2012-05" db="EMBL/GenBank/DDBJ databases">
        <authorList>
            <person name="Harkins D.M."/>
            <person name="Madupu R."/>
            <person name="Durkin A.S."/>
            <person name="Torralba M."/>
            <person name="Methe B."/>
            <person name="Sutton G.G."/>
            <person name="Nelson K.E."/>
        </authorList>
    </citation>
    <scope>NUCLEOTIDE SEQUENCE [LARGE SCALE GENOMIC DNA]</scope>
    <source>
        <strain evidence="1 2">F0489</strain>
    </source>
</reference>
<protein>
    <recommendedName>
        <fullName evidence="3">DNA alkylation repair enzyme domain protein</fullName>
    </recommendedName>
</protein>
<dbReference type="EMBL" id="AKFT01000186">
    <property type="protein sequence ID" value="EJF38696.1"/>
    <property type="molecule type" value="Genomic_DNA"/>
</dbReference>
<dbReference type="SUPFAM" id="SSF48371">
    <property type="entry name" value="ARM repeat"/>
    <property type="match status" value="1"/>
</dbReference>